<feature type="domain" description="RNA-binding S4" evidence="2">
    <location>
        <begin position="182"/>
        <end position="242"/>
    </location>
</feature>
<dbReference type="InterPro" id="IPR048443">
    <property type="entry name" value="RqcP2_N"/>
</dbReference>
<dbReference type="Gene3D" id="3.10.290.10">
    <property type="entry name" value="RNA-binding S4 domain"/>
    <property type="match status" value="1"/>
</dbReference>
<organism evidence="3">
    <name type="scientific">Ornithinibacillus sp. 4-3</name>
    <dbReference type="NCBI Taxonomy" id="3231488"/>
    <lineage>
        <taxon>Bacteria</taxon>
        <taxon>Bacillati</taxon>
        <taxon>Bacillota</taxon>
        <taxon>Bacilli</taxon>
        <taxon>Bacillales</taxon>
        <taxon>Bacillaceae</taxon>
        <taxon>Ornithinibacillus</taxon>
    </lineage>
</organism>
<dbReference type="InterPro" id="IPR036986">
    <property type="entry name" value="S4_RNA-bd_sf"/>
</dbReference>
<evidence type="ECO:0000313" key="3">
    <source>
        <dbReference type="EMBL" id="XDK34068.1"/>
    </source>
</evidence>
<dbReference type="SUPFAM" id="SSF55174">
    <property type="entry name" value="Alpha-L RNA-binding motif"/>
    <property type="match status" value="1"/>
</dbReference>
<dbReference type="InterPro" id="IPR012677">
    <property type="entry name" value="Nucleotide-bd_a/b_plait_sf"/>
</dbReference>
<dbReference type="Pfam" id="PF01479">
    <property type="entry name" value="S4"/>
    <property type="match status" value="1"/>
</dbReference>
<dbReference type="Pfam" id="PF17774">
    <property type="entry name" value="YlmH_RBD"/>
    <property type="match status" value="1"/>
</dbReference>
<proteinExistence type="predicted"/>
<dbReference type="InterPro" id="IPR002942">
    <property type="entry name" value="S4_RNA-bd"/>
</dbReference>
<sequence>MSIYQHFRPEEHLFIDHALAWKKEVEQSYRMKLTDFLDPREQQILSMLVGTNQDDFELHFHGGGMYTERKRAVICPFYEDVDFSTFDLVLLEATFHQKFISLTHRDVMGAFLSLGIERKKLGDIFIEDNHLQIITTADIATYVEMNLTKIKNASIKLTTKPFKELLEKEANWISADHTISSLRLDNVIKEIYRISRSESANLIKKKLVKVNFRVVEDAAYPLFEGDLLSVRGKGRSKLVAIHGKTKKDKFRVTSAILK</sequence>
<dbReference type="EMBL" id="CP162599">
    <property type="protein sequence ID" value="XDK34068.1"/>
    <property type="molecule type" value="Genomic_DNA"/>
</dbReference>
<dbReference type="Gene3D" id="3.30.1370.160">
    <property type="match status" value="1"/>
</dbReference>
<reference evidence="3" key="1">
    <citation type="submission" date="2024-07" db="EMBL/GenBank/DDBJ databases">
        <title>Halotolerant mesophilic bacterium Ornithinibacillus sp. 4-3, sp. nov., isolated from soil.</title>
        <authorList>
            <person name="Sidarenka A.V."/>
            <person name="Guliayeva D.E."/>
            <person name="Leanovich S.I."/>
            <person name="Hileuskaya K.S."/>
            <person name="Akhremchuk A.E."/>
            <person name="Sikolenko M.A."/>
            <person name="Valentovich L.N."/>
        </authorList>
    </citation>
    <scope>NUCLEOTIDE SEQUENCE</scope>
    <source>
        <strain evidence="3">4-3</strain>
    </source>
</reference>
<dbReference type="Pfam" id="PF21278">
    <property type="entry name" value="YlmH_1st"/>
    <property type="match status" value="1"/>
</dbReference>
<gene>
    <name evidence="3" type="ORF">AB4Y30_06885</name>
</gene>
<name>A0AB39HSE6_9BACI</name>
<dbReference type="GO" id="GO:0003723">
    <property type="term" value="F:RNA binding"/>
    <property type="evidence" value="ECO:0007669"/>
    <property type="project" value="UniProtKB-KW"/>
</dbReference>
<evidence type="ECO:0000259" key="2">
    <source>
        <dbReference type="SMART" id="SM00363"/>
    </source>
</evidence>
<dbReference type="CDD" id="cd00165">
    <property type="entry name" value="S4"/>
    <property type="match status" value="1"/>
</dbReference>
<dbReference type="Gene3D" id="3.30.70.330">
    <property type="match status" value="1"/>
</dbReference>
<dbReference type="AlphaFoldDB" id="A0AB39HSE6"/>
<accession>A0AB39HSE6</accession>
<dbReference type="InterPro" id="IPR040591">
    <property type="entry name" value="RqcP2_RBD"/>
</dbReference>
<keyword evidence="1" id="KW-0694">RNA-binding</keyword>
<dbReference type="RefSeq" id="WP_368654745.1">
    <property type="nucleotide sequence ID" value="NZ_CP162599.1"/>
</dbReference>
<evidence type="ECO:0000256" key="1">
    <source>
        <dbReference type="PROSITE-ProRule" id="PRU00182"/>
    </source>
</evidence>
<protein>
    <submittedName>
        <fullName evidence="3">RNA-binding protein</fullName>
    </submittedName>
</protein>
<dbReference type="SMART" id="SM00363">
    <property type="entry name" value="S4"/>
    <property type="match status" value="1"/>
</dbReference>
<dbReference type="PROSITE" id="PS50889">
    <property type="entry name" value="S4"/>
    <property type="match status" value="1"/>
</dbReference>